<evidence type="ECO:0000256" key="7">
    <source>
        <dbReference type="ARBA" id="ARBA00023110"/>
    </source>
</evidence>
<feature type="domain" description="PPIase FKBP-type" evidence="16">
    <location>
        <begin position="162"/>
        <end position="215"/>
    </location>
</feature>
<keyword evidence="10 12" id="KW-0131">Cell cycle</keyword>
<dbReference type="GO" id="GO:0043335">
    <property type="term" value="P:protein unfolding"/>
    <property type="evidence" value="ECO:0007669"/>
    <property type="project" value="TreeGrafter"/>
</dbReference>
<comment type="catalytic activity">
    <reaction evidence="1 12 13">
        <text>[protein]-peptidylproline (omega=180) = [protein]-peptidylproline (omega=0)</text>
        <dbReference type="Rhea" id="RHEA:16237"/>
        <dbReference type="Rhea" id="RHEA-COMP:10747"/>
        <dbReference type="Rhea" id="RHEA-COMP:10748"/>
        <dbReference type="ChEBI" id="CHEBI:83833"/>
        <dbReference type="ChEBI" id="CHEBI:83834"/>
        <dbReference type="EC" id="5.2.1.8"/>
    </reaction>
</comment>
<evidence type="ECO:0000256" key="4">
    <source>
        <dbReference type="ARBA" id="ARBA00016902"/>
    </source>
</evidence>
<dbReference type="FunFam" id="3.10.50.40:FF:000019">
    <property type="entry name" value="Trigger factor"/>
    <property type="match status" value="1"/>
</dbReference>
<dbReference type="InterPro" id="IPR008880">
    <property type="entry name" value="Trigger_fac_C"/>
</dbReference>
<gene>
    <name evidence="12" type="primary">tig</name>
    <name evidence="17" type="ORF">SAMN05421835_11857</name>
</gene>
<comment type="domain">
    <text evidence="12">Consists of 3 domains; the N-terminus binds the ribosome, the middle domain has PPIase activity, while the C-terminus has intrinsic chaperone activity on its own.</text>
</comment>
<evidence type="ECO:0000313" key="18">
    <source>
        <dbReference type="Proteomes" id="UP000199025"/>
    </source>
</evidence>
<dbReference type="InterPro" id="IPR036611">
    <property type="entry name" value="Trigger_fac_ribosome-bd_sf"/>
</dbReference>
<dbReference type="GO" id="GO:0043022">
    <property type="term" value="F:ribosome binding"/>
    <property type="evidence" value="ECO:0007669"/>
    <property type="project" value="TreeGrafter"/>
</dbReference>
<accession>A0A1I3YKY8</accession>
<keyword evidence="9 12" id="KW-0413">Isomerase</keyword>
<evidence type="ECO:0000256" key="14">
    <source>
        <dbReference type="RuleBase" id="RU003914"/>
    </source>
</evidence>
<evidence type="ECO:0000256" key="1">
    <source>
        <dbReference type="ARBA" id="ARBA00000971"/>
    </source>
</evidence>
<dbReference type="GO" id="GO:0044183">
    <property type="term" value="F:protein folding chaperone"/>
    <property type="evidence" value="ECO:0007669"/>
    <property type="project" value="TreeGrafter"/>
</dbReference>
<evidence type="ECO:0000256" key="10">
    <source>
        <dbReference type="ARBA" id="ARBA00023306"/>
    </source>
</evidence>
<comment type="function">
    <text evidence="12">Involved in protein export. Acts as a chaperone by maintaining the newly synthesized protein in an open conformation. Functions as a peptidyl-prolyl cis-trans isomerase.</text>
</comment>
<keyword evidence="8 12" id="KW-0143">Chaperone</keyword>
<proteinExistence type="inferred from homology"/>
<keyword evidence="7 12" id="KW-0697">Rotamase</keyword>
<dbReference type="GO" id="GO:0051083">
    <property type="term" value="P:'de novo' cotranslational protein folding"/>
    <property type="evidence" value="ECO:0007669"/>
    <property type="project" value="TreeGrafter"/>
</dbReference>
<evidence type="ECO:0000256" key="13">
    <source>
        <dbReference type="PROSITE-ProRule" id="PRU00277"/>
    </source>
</evidence>
<evidence type="ECO:0000256" key="11">
    <source>
        <dbReference type="ARBA" id="ARBA00029986"/>
    </source>
</evidence>
<dbReference type="Gene3D" id="3.10.50.40">
    <property type="match status" value="1"/>
</dbReference>
<evidence type="ECO:0000256" key="9">
    <source>
        <dbReference type="ARBA" id="ARBA00023235"/>
    </source>
</evidence>
<evidence type="ECO:0000256" key="6">
    <source>
        <dbReference type="ARBA" id="ARBA00022618"/>
    </source>
</evidence>
<dbReference type="PANTHER" id="PTHR30560:SF3">
    <property type="entry name" value="TRIGGER FACTOR-LIKE PROTEIN TIG, CHLOROPLASTIC"/>
    <property type="match status" value="1"/>
</dbReference>
<dbReference type="EC" id="5.2.1.8" evidence="3 12"/>
<dbReference type="GO" id="GO:0015031">
    <property type="term" value="P:protein transport"/>
    <property type="evidence" value="ECO:0007669"/>
    <property type="project" value="UniProtKB-UniRule"/>
</dbReference>
<evidence type="ECO:0000256" key="2">
    <source>
        <dbReference type="ARBA" id="ARBA00005464"/>
    </source>
</evidence>
<dbReference type="Pfam" id="PF05697">
    <property type="entry name" value="Trigger_N"/>
    <property type="match status" value="1"/>
</dbReference>
<dbReference type="EMBL" id="FORP01000018">
    <property type="protein sequence ID" value="SFK32420.1"/>
    <property type="molecule type" value="Genomic_DNA"/>
</dbReference>
<dbReference type="Gene3D" id="3.30.70.1050">
    <property type="entry name" value="Trigger factor ribosome-binding domain"/>
    <property type="match status" value="1"/>
</dbReference>
<protein>
    <recommendedName>
        <fullName evidence="4 12">Trigger factor</fullName>
        <shortName evidence="12">TF</shortName>
        <ecNumber evidence="3 12">5.2.1.8</ecNumber>
    </recommendedName>
    <alternativeName>
        <fullName evidence="11 12">PPIase</fullName>
    </alternativeName>
</protein>
<dbReference type="PIRSF" id="PIRSF003095">
    <property type="entry name" value="Trigger_factor"/>
    <property type="match status" value="1"/>
</dbReference>
<keyword evidence="6 12" id="KW-0132">Cell division</keyword>
<evidence type="ECO:0000256" key="3">
    <source>
        <dbReference type="ARBA" id="ARBA00013194"/>
    </source>
</evidence>
<organism evidence="17 18">
    <name type="scientific">Amycolatopsis sacchari</name>
    <dbReference type="NCBI Taxonomy" id="115433"/>
    <lineage>
        <taxon>Bacteria</taxon>
        <taxon>Bacillati</taxon>
        <taxon>Actinomycetota</taxon>
        <taxon>Actinomycetes</taxon>
        <taxon>Pseudonocardiales</taxon>
        <taxon>Pseudonocardiaceae</taxon>
        <taxon>Amycolatopsis</taxon>
    </lineage>
</organism>
<feature type="region of interest" description="Disordered" evidence="15">
    <location>
        <begin position="439"/>
        <end position="465"/>
    </location>
</feature>
<dbReference type="Pfam" id="PF05698">
    <property type="entry name" value="Trigger_C"/>
    <property type="match status" value="1"/>
</dbReference>
<keyword evidence="18" id="KW-1185">Reference proteome</keyword>
<dbReference type="InterPro" id="IPR037041">
    <property type="entry name" value="Trigger_fac_C_sf"/>
</dbReference>
<evidence type="ECO:0000256" key="12">
    <source>
        <dbReference type="HAMAP-Rule" id="MF_00303"/>
    </source>
</evidence>
<dbReference type="InterPro" id="IPR046357">
    <property type="entry name" value="PPIase_dom_sf"/>
</dbReference>
<sequence length="465" mass="51199">MKSTVEQLSPTRVKINVEVPFDELKPNFDRAYRKIAQQVRIPGFRPGKAPARVLESRIGRAPVLDEVVNEAIPAKYLEAVRAGEVRTLGQPDFEVTKLEDREVLEFTAEVDIRPEIALPELDGLAVTVDDVEVSDEEVQAELDNLRARFGTLTGVDRPAENGDFVSIDLSATVDGEEVEEAATQGLSYEIGSGQLVDGIDDAIIGANAGETKTFTTKLVAGQYAGRDAEVSVTVQSIKQRELPEPDDEFAQLASEFDTIDELKADLRERLARMKKVQQGVQARDKILDQLLESVEVPLPEKVVEAEVESRKHDAVHDLDHSEEALAQLLESQGRTLEEFNEEVRTESEKAVRTQLLLDTIADAEQTSVNDAELTERIIYQAQRFGISPDEYVQRAQQSGQLSAIYADVRRGKALASVVRRAKVTDASGAEVDLEDLFGKDEDEAAVETPANETEVTEGAESATEK</sequence>
<comment type="subcellular location">
    <subcellularLocation>
        <location evidence="12">Cytoplasm</location>
    </subcellularLocation>
    <text evidence="12">About half TF is bound to the ribosome near the polypeptide exit tunnel while the other half is free in the cytoplasm.</text>
</comment>
<reference evidence="17 18" key="1">
    <citation type="submission" date="2016-10" db="EMBL/GenBank/DDBJ databases">
        <authorList>
            <person name="de Groot N.N."/>
        </authorList>
    </citation>
    <scope>NUCLEOTIDE SEQUENCE [LARGE SCALE GENOMIC DNA]</scope>
    <source>
        <strain evidence="17 18">DSM 44468</strain>
    </source>
</reference>
<dbReference type="InterPro" id="IPR008881">
    <property type="entry name" value="Trigger_fac_ribosome-bd_bac"/>
</dbReference>
<dbReference type="InterPro" id="IPR005215">
    <property type="entry name" value="Trig_fac"/>
</dbReference>
<dbReference type="HAMAP" id="MF_00303">
    <property type="entry name" value="Trigger_factor_Tig"/>
    <property type="match status" value="1"/>
</dbReference>
<evidence type="ECO:0000256" key="5">
    <source>
        <dbReference type="ARBA" id="ARBA00022490"/>
    </source>
</evidence>
<dbReference type="InterPro" id="IPR001179">
    <property type="entry name" value="PPIase_FKBP_dom"/>
</dbReference>
<dbReference type="RefSeq" id="WP_091512511.1">
    <property type="nucleotide sequence ID" value="NZ_CBDQZW010000015.1"/>
</dbReference>
<dbReference type="STRING" id="115433.SAMN05421835_11857"/>
<dbReference type="PROSITE" id="PS50059">
    <property type="entry name" value="FKBP_PPIASE"/>
    <property type="match status" value="1"/>
</dbReference>
<evidence type="ECO:0000256" key="15">
    <source>
        <dbReference type="SAM" id="MobiDB-lite"/>
    </source>
</evidence>
<keyword evidence="5 12" id="KW-0963">Cytoplasm</keyword>
<dbReference type="Proteomes" id="UP000199025">
    <property type="component" value="Unassembled WGS sequence"/>
</dbReference>
<dbReference type="SUPFAM" id="SSF54534">
    <property type="entry name" value="FKBP-like"/>
    <property type="match status" value="1"/>
</dbReference>
<evidence type="ECO:0000313" key="17">
    <source>
        <dbReference type="EMBL" id="SFK32420.1"/>
    </source>
</evidence>
<evidence type="ECO:0000259" key="16">
    <source>
        <dbReference type="PROSITE" id="PS50059"/>
    </source>
</evidence>
<dbReference type="SUPFAM" id="SSF109998">
    <property type="entry name" value="Triger factor/SurA peptide-binding domain-like"/>
    <property type="match status" value="1"/>
</dbReference>
<dbReference type="NCBIfam" id="TIGR00115">
    <property type="entry name" value="tig"/>
    <property type="match status" value="1"/>
</dbReference>
<dbReference type="GO" id="GO:0003755">
    <property type="term" value="F:peptidyl-prolyl cis-trans isomerase activity"/>
    <property type="evidence" value="ECO:0007669"/>
    <property type="project" value="UniProtKB-UniRule"/>
</dbReference>
<dbReference type="GO" id="GO:0051301">
    <property type="term" value="P:cell division"/>
    <property type="evidence" value="ECO:0007669"/>
    <property type="project" value="UniProtKB-KW"/>
</dbReference>
<dbReference type="Gene3D" id="1.10.3120.10">
    <property type="entry name" value="Trigger factor, C-terminal domain"/>
    <property type="match status" value="1"/>
</dbReference>
<dbReference type="OrthoDB" id="9767721at2"/>
<evidence type="ECO:0000256" key="8">
    <source>
        <dbReference type="ARBA" id="ARBA00023186"/>
    </source>
</evidence>
<dbReference type="InterPro" id="IPR027304">
    <property type="entry name" value="Trigger_fact/SurA_dom_sf"/>
</dbReference>
<dbReference type="AlphaFoldDB" id="A0A1I3YKY8"/>
<dbReference type="PANTHER" id="PTHR30560">
    <property type="entry name" value="TRIGGER FACTOR CHAPERONE AND PEPTIDYL-PROLYL CIS/TRANS ISOMERASE"/>
    <property type="match status" value="1"/>
</dbReference>
<dbReference type="Pfam" id="PF00254">
    <property type="entry name" value="FKBP_C"/>
    <property type="match status" value="1"/>
</dbReference>
<dbReference type="SUPFAM" id="SSF102735">
    <property type="entry name" value="Trigger factor ribosome-binding domain"/>
    <property type="match status" value="1"/>
</dbReference>
<name>A0A1I3YKY8_9PSEU</name>
<dbReference type="GO" id="GO:0005737">
    <property type="term" value="C:cytoplasm"/>
    <property type="evidence" value="ECO:0007669"/>
    <property type="project" value="UniProtKB-SubCell"/>
</dbReference>
<comment type="similarity">
    <text evidence="2 12 14">Belongs to the FKBP-type PPIase family. Tig subfamily.</text>
</comment>